<gene>
    <name evidence="3" type="ORF">B0T15DRAFT_548334</name>
</gene>
<feature type="compositionally biased region" description="Polar residues" evidence="1">
    <location>
        <begin position="432"/>
        <end position="444"/>
    </location>
</feature>
<name>A0AAJ0H3D1_9PEZI</name>
<feature type="domain" description="Protein kinase" evidence="2">
    <location>
        <begin position="30"/>
        <end position="362"/>
    </location>
</feature>
<evidence type="ECO:0000313" key="3">
    <source>
        <dbReference type="EMBL" id="KAK3311098.1"/>
    </source>
</evidence>
<keyword evidence="4" id="KW-1185">Reference proteome</keyword>
<dbReference type="SUPFAM" id="SSF56112">
    <property type="entry name" value="Protein kinase-like (PK-like)"/>
    <property type="match status" value="1"/>
</dbReference>
<dbReference type="PROSITE" id="PS50011">
    <property type="entry name" value="PROTEIN_KINASE_DOM"/>
    <property type="match status" value="1"/>
</dbReference>
<feature type="compositionally biased region" description="Basic residues" evidence="1">
    <location>
        <begin position="537"/>
        <end position="552"/>
    </location>
</feature>
<sequence>MDFDHKDETGRREGREGRYAYMFRMGSRRFLFIRNFGQGIESVAQLVEDVDTGEALIRKVSAERLRPNRVSAKALAGFRPKKPREIRILELIKGTFRAADPGFPCYIVECLGHEFIKSTDTDRLGRPKYHSVSYWKLCNGSSVRSRWLEGDFVPPIIAVARMIRQVFSTLHYLYTGGARPIYHDDLHFGNIWIHWRADQLLPDFYLGDFGNAGVADPQCQDLYLDTEAYVARPVDDLDKFSRSLALLLDIMGSRRGYGDPGVKALRRLAYDIDSVIVHLKDAPPRQPPPDLRPFIDWARDIEASFCEGGDVDETLSDAYIKWITEERDTALSVERERALVVHATKEEALRSRCGKALADGFESVPVAIHGPWHLVRIECVLAEEDDGRTHHRPNGHRLVEDMSTTERAPGQVEPRFLETDSSAGSIDDASANLASTTTTHSASRPDSPDDAQEEAASPAFSWTEGDDAGGLYAEPCRRYSWVSGDEDASYLTSSAHNPGGIAGVEDYDYDHNLFHDRCKAYLELDKLAKAAEEKRQLSKTKKPPSKKKKKKNAPPTAPTTEDFVERFEERLRLWHALLHGSKCACPEEVWTAGIEAALRNEKIRY</sequence>
<evidence type="ECO:0000313" key="4">
    <source>
        <dbReference type="Proteomes" id="UP001273166"/>
    </source>
</evidence>
<evidence type="ECO:0000259" key="2">
    <source>
        <dbReference type="PROSITE" id="PS50011"/>
    </source>
</evidence>
<reference evidence="3" key="2">
    <citation type="submission" date="2023-06" db="EMBL/GenBank/DDBJ databases">
        <authorList>
            <consortium name="Lawrence Berkeley National Laboratory"/>
            <person name="Mondo S.J."/>
            <person name="Hensen N."/>
            <person name="Bonometti L."/>
            <person name="Westerberg I."/>
            <person name="Brannstrom I.O."/>
            <person name="Guillou S."/>
            <person name="Cros-Aarteil S."/>
            <person name="Calhoun S."/>
            <person name="Haridas S."/>
            <person name="Kuo A."/>
            <person name="Pangilinan J."/>
            <person name="Riley R."/>
            <person name="Labutti K."/>
            <person name="Andreopoulos B."/>
            <person name="Lipzen A."/>
            <person name="Chen C."/>
            <person name="Yanf M."/>
            <person name="Daum C."/>
            <person name="Ng V."/>
            <person name="Clum A."/>
            <person name="Steindorff A."/>
            <person name="Ohm R."/>
            <person name="Martin F."/>
            <person name="Silar P."/>
            <person name="Natvig D."/>
            <person name="Lalanne C."/>
            <person name="Gautier V."/>
            <person name="Ament-Velasquez S.L."/>
            <person name="Kruys A."/>
            <person name="Hutchinson M.I."/>
            <person name="Powell A.J."/>
            <person name="Barry K."/>
            <person name="Miller A.N."/>
            <person name="Grigoriev I.V."/>
            <person name="Debuchy R."/>
            <person name="Gladieux P."/>
            <person name="Thoren M.H."/>
            <person name="Johannesson H."/>
        </authorList>
    </citation>
    <scope>NUCLEOTIDE SEQUENCE</scope>
    <source>
        <strain evidence="3">CBS 333.67</strain>
    </source>
</reference>
<protein>
    <recommendedName>
        <fullName evidence="2">Protein kinase domain-containing protein</fullName>
    </recommendedName>
</protein>
<dbReference type="GO" id="GO:0004672">
    <property type="term" value="F:protein kinase activity"/>
    <property type="evidence" value="ECO:0007669"/>
    <property type="project" value="InterPro"/>
</dbReference>
<dbReference type="GeneID" id="87889024"/>
<dbReference type="Proteomes" id="UP001273166">
    <property type="component" value="Unassembled WGS sequence"/>
</dbReference>
<proteinExistence type="predicted"/>
<dbReference type="RefSeq" id="XP_062726878.1">
    <property type="nucleotide sequence ID" value="XM_062870195.1"/>
</dbReference>
<comment type="caution">
    <text evidence="3">The sequence shown here is derived from an EMBL/GenBank/DDBJ whole genome shotgun (WGS) entry which is preliminary data.</text>
</comment>
<feature type="compositionally biased region" description="Low complexity" evidence="1">
    <location>
        <begin position="420"/>
        <end position="431"/>
    </location>
</feature>
<evidence type="ECO:0000256" key="1">
    <source>
        <dbReference type="SAM" id="MobiDB-lite"/>
    </source>
</evidence>
<dbReference type="AlphaFoldDB" id="A0AAJ0H3D1"/>
<dbReference type="InterPro" id="IPR011009">
    <property type="entry name" value="Kinase-like_dom_sf"/>
</dbReference>
<reference evidence="3" key="1">
    <citation type="journal article" date="2023" name="Mol. Phylogenet. Evol.">
        <title>Genome-scale phylogeny and comparative genomics of the fungal order Sordariales.</title>
        <authorList>
            <person name="Hensen N."/>
            <person name="Bonometti L."/>
            <person name="Westerberg I."/>
            <person name="Brannstrom I.O."/>
            <person name="Guillou S."/>
            <person name="Cros-Aarteil S."/>
            <person name="Calhoun S."/>
            <person name="Haridas S."/>
            <person name="Kuo A."/>
            <person name="Mondo S."/>
            <person name="Pangilinan J."/>
            <person name="Riley R."/>
            <person name="LaButti K."/>
            <person name="Andreopoulos B."/>
            <person name="Lipzen A."/>
            <person name="Chen C."/>
            <person name="Yan M."/>
            <person name="Daum C."/>
            <person name="Ng V."/>
            <person name="Clum A."/>
            <person name="Steindorff A."/>
            <person name="Ohm R.A."/>
            <person name="Martin F."/>
            <person name="Silar P."/>
            <person name="Natvig D.O."/>
            <person name="Lalanne C."/>
            <person name="Gautier V."/>
            <person name="Ament-Velasquez S.L."/>
            <person name="Kruys A."/>
            <person name="Hutchinson M.I."/>
            <person name="Powell A.J."/>
            <person name="Barry K."/>
            <person name="Miller A.N."/>
            <person name="Grigoriev I.V."/>
            <person name="Debuchy R."/>
            <person name="Gladieux P."/>
            <person name="Hiltunen Thoren M."/>
            <person name="Johannesson H."/>
        </authorList>
    </citation>
    <scope>NUCLEOTIDE SEQUENCE</scope>
    <source>
        <strain evidence="3">CBS 333.67</strain>
    </source>
</reference>
<organism evidence="3 4">
    <name type="scientific">Chaetomium strumarium</name>
    <dbReference type="NCBI Taxonomy" id="1170767"/>
    <lineage>
        <taxon>Eukaryota</taxon>
        <taxon>Fungi</taxon>
        <taxon>Dikarya</taxon>
        <taxon>Ascomycota</taxon>
        <taxon>Pezizomycotina</taxon>
        <taxon>Sordariomycetes</taxon>
        <taxon>Sordariomycetidae</taxon>
        <taxon>Sordariales</taxon>
        <taxon>Chaetomiaceae</taxon>
        <taxon>Chaetomium</taxon>
    </lineage>
</organism>
<feature type="region of interest" description="Disordered" evidence="1">
    <location>
        <begin position="532"/>
        <end position="561"/>
    </location>
</feature>
<feature type="region of interest" description="Disordered" evidence="1">
    <location>
        <begin position="387"/>
        <end position="467"/>
    </location>
</feature>
<dbReference type="InterPro" id="IPR000719">
    <property type="entry name" value="Prot_kinase_dom"/>
</dbReference>
<dbReference type="GO" id="GO:0005524">
    <property type="term" value="F:ATP binding"/>
    <property type="evidence" value="ECO:0007669"/>
    <property type="project" value="InterPro"/>
</dbReference>
<accession>A0AAJ0H3D1</accession>
<dbReference type="EMBL" id="JAUDZG010000001">
    <property type="protein sequence ID" value="KAK3311098.1"/>
    <property type="molecule type" value="Genomic_DNA"/>
</dbReference>